<comment type="caution">
    <text evidence="1">The sequence shown here is derived from an EMBL/GenBank/DDBJ whole genome shotgun (WGS) entry which is preliminary data.</text>
</comment>
<accession>A0A9P1DY87</accession>
<name>A0A9P1DY87_CUSEU</name>
<protein>
    <submittedName>
        <fullName evidence="1">Uncharacterized protein</fullName>
    </submittedName>
</protein>
<dbReference type="Proteomes" id="UP001152484">
    <property type="component" value="Unassembled WGS sequence"/>
</dbReference>
<organism evidence="1 2">
    <name type="scientific">Cuscuta europaea</name>
    <name type="common">European dodder</name>
    <dbReference type="NCBI Taxonomy" id="41803"/>
    <lineage>
        <taxon>Eukaryota</taxon>
        <taxon>Viridiplantae</taxon>
        <taxon>Streptophyta</taxon>
        <taxon>Embryophyta</taxon>
        <taxon>Tracheophyta</taxon>
        <taxon>Spermatophyta</taxon>
        <taxon>Magnoliopsida</taxon>
        <taxon>eudicotyledons</taxon>
        <taxon>Gunneridae</taxon>
        <taxon>Pentapetalae</taxon>
        <taxon>asterids</taxon>
        <taxon>lamiids</taxon>
        <taxon>Solanales</taxon>
        <taxon>Convolvulaceae</taxon>
        <taxon>Cuscuteae</taxon>
        <taxon>Cuscuta</taxon>
        <taxon>Cuscuta subgen. Cuscuta</taxon>
    </lineage>
</organism>
<evidence type="ECO:0000313" key="1">
    <source>
        <dbReference type="EMBL" id="CAH9063131.1"/>
    </source>
</evidence>
<sequence>MKTLNFENLKTVLNSPESRDSPVSVSSQKSILHACKSINSQFMQSSTKNDNLQKSKKRICCWIGFERRFQQYNFYRFSFTNKITGAKLYIEENMKKSRAILRKIRKIADTFNLFHASALMPTDRPQILNNQKTIAVMKKQIED</sequence>
<dbReference type="AlphaFoldDB" id="A0A9P1DY87"/>
<proteinExistence type="predicted"/>
<reference evidence="1" key="1">
    <citation type="submission" date="2022-07" db="EMBL/GenBank/DDBJ databases">
        <authorList>
            <person name="Macas J."/>
            <person name="Novak P."/>
            <person name="Neumann P."/>
        </authorList>
    </citation>
    <scope>NUCLEOTIDE SEQUENCE</scope>
</reference>
<dbReference type="EMBL" id="CAMAPE010000004">
    <property type="protein sequence ID" value="CAH9063131.1"/>
    <property type="molecule type" value="Genomic_DNA"/>
</dbReference>
<evidence type="ECO:0000313" key="2">
    <source>
        <dbReference type="Proteomes" id="UP001152484"/>
    </source>
</evidence>
<gene>
    <name evidence="1" type="ORF">CEURO_LOCUS2012</name>
</gene>
<keyword evidence="2" id="KW-1185">Reference proteome</keyword>